<gene>
    <name evidence="13" type="primary">hisE</name>
    <name evidence="14" type="ORF">SAMN04488071_0213</name>
</gene>
<reference evidence="14 15" key="1">
    <citation type="submission" date="2016-10" db="EMBL/GenBank/DDBJ databases">
        <authorList>
            <person name="de Groot N.N."/>
        </authorList>
    </citation>
    <scope>NUCLEOTIDE SEQUENCE [LARGE SCALE GENOMIC DNA]</scope>
    <source>
        <strain evidence="14 15">CGMCC 1.9109</strain>
    </source>
</reference>
<dbReference type="PANTHER" id="PTHR42945:SF9">
    <property type="entry name" value="HISTIDINE BIOSYNTHESIS BIFUNCTIONAL PROTEIN HISIE"/>
    <property type="match status" value="1"/>
</dbReference>
<keyword evidence="9 13" id="KW-0547">Nucleotide-binding</keyword>
<dbReference type="NCBIfam" id="TIGR03188">
    <property type="entry name" value="histidine_hisI"/>
    <property type="match status" value="1"/>
</dbReference>
<dbReference type="NCBIfam" id="NF001613">
    <property type="entry name" value="PRK00400.1-5"/>
    <property type="match status" value="1"/>
</dbReference>
<dbReference type="AlphaFoldDB" id="A0A1G6TFC1"/>
<dbReference type="InterPro" id="IPR008179">
    <property type="entry name" value="HisE"/>
</dbReference>
<dbReference type="SUPFAM" id="SSF101386">
    <property type="entry name" value="all-alpha NTP pyrophosphatases"/>
    <property type="match status" value="1"/>
</dbReference>
<evidence type="ECO:0000256" key="5">
    <source>
        <dbReference type="ARBA" id="ARBA00012414"/>
    </source>
</evidence>
<keyword evidence="8 13" id="KW-0028">Amino-acid biosynthesis</keyword>
<evidence type="ECO:0000256" key="11">
    <source>
        <dbReference type="ARBA" id="ARBA00022840"/>
    </source>
</evidence>
<evidence type="ECO:0000256" key="9">
    <source>
        <dbReference type="ARBA" id="ARBA00022741"/>
    </source>
</evidence>
<evidence type="ECO:0000256" key="3">
    <source>
        <dbReference type="ARBA" id="ARBA00005204"/>
    </source>
</evidence>
<dbReference type="NCBIfam" id="NF001611">
    <property type="entry name" value="PRK00400.1-3"/>
    <property type="match status" value="1"/>
</dbReference>
<dbReference type="GO" id="GO:0005524">
    <property type="term" value="F:ATP binding"/>
    <property type="evidence" value="ECO:0007669"/>
    <property type="project" value="UniProtKB-KW"/>
</dbReference>
<dbReference type="GO" id="GO:0004636">
    <property type="term" value="F:phosphoribosyl-ATP diphosphatase activity"/>
    <property type="evidence" value="ECO:0007669"/>
    <property type="project" value="UniProtKB-UniRule"/>
</dbReference>
<comment type="similarity">
    <text evidence="4 13">Belongs to the PRA-PH family.</text>
</comment>
<keyword evidence="11 13" id="KW-0067">ATP-binding</keyword>
<protein>
    <recommendedName>
        <fullName evidence="6 13">Phosphoribosyl-ATP pyrophosphatase</fullName>
        <shortName evidence="13">PRA-PH</shortName>
        <ecNumber evidence="5 13">3.6.1.31</ecNumber>
    </recommendedName>
</protein>
<keyword evidence="7 13" id="KW-0963">Cytoplasm</keyword>
<dbReference type="EMBL" id="FNAK01000001">
    <property type="protein sequence ID" value="SDD27564.1"/>
    <property type="molecule type" value="Genomic_DNA"/>
</dbReference>
<dbReference type="UniPathway" id="UPA00031">
    <property type="reaction ID" value="UER00007"/>
</dbReference>
<dbReference type="RefSeq" id="WP_068308834.1">
    <property type="nucleotide sequence ID" value="NZ_FNAK01000001.1"/>
</dbReference>
<dbReference type="FunFam" id="1.10.287.1080:FF:000002">
    <property type="entry name" value="Histidine biosynthesis bifunctional protein HisIE"/>
    <property type="match status" value="1"/>
</dbReference>
<evidence type="ECO:0000313" key="15">
    <source>
        <dbReference type="Proteomes" id="UP000183685"/>
    </source>
</evidence>
<evidence type="ECO:0000256" key="8">
    <source>
        <dbReference type="ARBA" id="ARBA00022605"/>
    </source>
</evidence>
<dbReference type="InterPro" id="IPR021130">
    <property type="entry name" value="PRib-ATP_PPHydrolase-like"/>
</dbReference>
<accession>A0A1G6TFC1</accession>
<evidence type="ECO:0000256" key="7">
    <source>
        <dbReference type="ARBA" id="ARBA00022490"/>
    </source>
</evidence>
<evidence type="ECO:0000256" key="6">
    <source>
        <dbReference type="ARBA" id="ARBA00013336"/>
    </source>
</evidence>
<evidence type="ECO:0000256" key="4">
    <source>
        <dbReference type="ARBA" id="ARBA00009392"/>
    </source>
</evidence>
<comment type="pathway">
    <text evidence="3 13">Amino-acid biosynthesis; L-histidine biosynthesis; L-histidine from 5-phospho-alpha-D-ribose 1-diphosphate: step 2/9.</text>
</comment>
<evidence type="ECO:0000313" key="14">
    <source>
        <dbReference type="EMBL" id="SDD27564.1"/>
    </source>
</evidence>
<dbReference type="Gene3D" id="1.10.287.1080">
    <property type="entry name" value="MazG-like"/>
    <property type="match status" value="1"/>
</dbReference>
<proteinExistence type="inferred from homology"/>
<dbReference type="Proteomes" id="UP000183685">
    <property type="component" value="Unassembled WGS sequence"/>
</dbReference>
<evidence type="ECO:0000256" key="1">
    <source>
        <dbReference type="ARBA" id="ARBA00001460"/>
    </source>
</evidence>
<evidence type="ECO:0000256" key="10">
    <source>
        <dbReference type="ARBA" id="ARBA00022801"/>
    </source>
</evidence>
<comment type="subcellular location">
    <subcellularLocation>
        <location evidence="2 13">Cytoplasm</location>
    </subcellularLocation>
</comment>
<keyword evidence="15" id="KW-1185">Reference proteome</keyword>
<keyword evidence="10 13" id="KW-0378">Hydrolase</keyword>
<dbReference type="OrthoDB" id="9814738at2"/>
<dbReference type="STRING" id="637679.GCA_001550055_00676"/>
<keyword evidence="12 13" id="KW-0368">Histidine biosynthesis</keyword>
<dbReference type="GO" id="GO:0000105">
    <property type="term" value="P:L-histidine biosynthetic process"/>
    <property type="evidence" value="ECO:0007669"/>
    <property type="project" value="UniProtKB-UniRule"/>
</dbReference>
<organism evidence="14 15">
    <name type="scientific">Kordiimonas lacus</name>
    <dbReference type="NCBI Taxonomy" id="637679"/>
    <lineage>
        <taxon>Bacteria</taxon>
        <taxon>Pseudomonadati</taxon>
        <taxon>Pseudomonadota</taxon>
        <taxon>Alphaproteobacteria</taxon>
        <taxon>Kordiimonadales</taxon>
        <taxon>Kordiimonadaceae</taxon>
        <taxon>Kordiimonas</taxon>
    </lineage>
</organism>
<dbReference type="GO" id="GO:0005737">
    <property type="term" value="C:cytoplasm"/>
    <property type="evidence" value="ECO:0007669"/>
    <property type="project" value="UniProtKB-SubCell"/>
</dbReference>
<dbReference type="EC" id="3.6.1.31" evidence="5 13"/>
<name>A0A1G6TFC1_9PROT</name>
<evidence type="ECO:0000256" key="2">
    <source>
        <dbReference type="ARBA" id="ARBA00004496"/>
    </source>
</evidence>
<dbReference type="HAMAP" id="MF_01020">
    <property type="entry name" value="HisE"/>
    <property type="match status" value="1"/>
</dbReference>
<evidence type="ECO:0000256" key="12">
    <source>
        <dbReference type="ARBA" id="ARBA00023102"/>
    </source>
</evidence>
<dbReference type="CDD" id="cd11534">
    <property type="entry name" value="NTP-PPase_HisIE_like"/>
    <property type="match status" value="1"/>
</dbReference>
<comment type="catalytic activity">
    <reaction evidence="1 13">
        <text>1-(5-phospho-beta-D-ribosyl)-ATP + H2O = 1-(5-phospho-beta-D-ribosyl)-5'-AMP + diphosphate + H(+)</text>
        <dbReference type="Rhea" id="RHEA:22828"/>
        <dbReference type="ChEBI" id="CHEBI:15377"/>
        <dbReference type="ChEBI" id="CHEBI:15378"/>
        <dbReference type="ChEBI" id="CHEBI:33019"/>
        <dbReference type="ChEBI" id="CHEBI:59457"/>
        <dbReference type="ChEBI" id="CHEBI:73183"/>
        <dbReference type="EC" id="3.6.1.31"/>
    </reaction>
</comment>
<evidence type="ECO:0000256" key="13">
    <source>
        <dbReference type="HAMAP-Rule" id="MF_01020"/>
    </source>
</evidence>
<sequence>MTSALDMLLRLEETLEERKSADPDTSYVAKLYKKGPCKIAQKVGEEAVETAMAVAMDDDIGIINESADLVFHLMVLLKSRGYKLEDVALELARREGLSGLEEKASRED</sequence>
<dbReference type="Pfam" id="PF01503">
    <property type="entry name" value="PRA-PH"/>
    <property type="match status" value="1"/>
</dbReference>
<dbReference type="PANTHER" id="PTHR42945">
    <property type="entry name" value="HISTIDINE BIOSYNTHESIS BIFUNCTIONAL PROTEIN"/>
    <property type="match status" value="1"/>
</dbReference>